<dbReference type="InterPro" id="IPR016662">
    <property type="entry name" value="Acyl-CoA_thioEstase_long-chain"/>
</dbReference>
<organism evidence="5 6">
    <name type="scientific">Beutenbergia cavernae (strain ATCC BAA-8 / DSM 12333 / CCUG 43141 / JCM 11478 / NBRC 16432 / NCIMB 13614 / HKI 0122)</name>
    <dbReference type="NCBI Taxonomy" id="471853"/>
    <lineage>
        <taxon>Bacteria</taxon>
        <taxon>Bacillati</taxon>
        <taxon>Actinomycetota</taxon>
        <taxon>Actinomycetes</taxon>
        <taxon>Micrococcales</taxon>
        <taxon>Beutenbergiaceae</taxon>
        <taxon>Beutenbergia</taxon>
    </lineage>
</organism>
<evidence type="ECO:0000313" key="5">
    <source>
        <dbReference type="EMBL" id="ACQ80528.1"/>
    </source>
</evidence>
<dbReference type="Pfam" id="PF04775">
    <property type="entry name" value="Bile_Hydr_Trans"/>
    <property type="match status" value="1"/>
</dbReference>
<dbReference type="InterPro" id="IPR006862">
    <property type="entry name" value="Thio_Ohase/aa_AcTrfase"/>
</dbReference>
<name>C5BVE1_BEUC1</name>
<feature type="active site" description="Charge relay system" evidence="2">
    <location>
        <position position="357"/>
    </location>
</feature>
<dbReference type="Gene3D" id="3.40.50.1820">
    <property type="entry name" value="alpha/beta hydrolase"/>
    <property type="match status" value="1"/>
</dbReference>
<feature type="active site" description="Charge relay system" evidence="2">
    <location>
        <position position="328"/>
    </location>
</feature>
<dbReference type="eggNOG" id="COG1073">
    <property type="taxonomic scope" value="Bacteria"/>
</dbReference>
<dbReference type="AlphaFoldDB" id="C5BVE1"/>
<feature type="domain" description="BAAT/Acyl-CoA thioester hydrolase C-terminal" evidence="4">
    <location>
        <begin position="185"/>
        <end position="409"/>
    </location>
</feature>
<dbReference type="SUPFAM" id="SSF53474">
    <property type="entry name" value="alpha/beta-Hydrolases"/>
    <property type="match status" value="1"/>
</dbReference>
<evidence type="ECO:0000256" key="1">
    <source>
        <dbReference type="ARBA" id="ARBA00006538"/>
    </source>
</evidence>
<dbReference type="GO" id="GO:0006631">
    <property type="term" value="P:fatty acid metabolic process"/>
    <property type="evidence" value="ECO:0007669"/>
    <property type="project" value="TreeGrafter"/>
</dbReference>
<proteinExistence type="inferred from homology"/>
<dbReference type="RefSeq" id="WP_015882768.1">
    <property type="nucleotide sequence ID" value="NC_012669.1"/>
</dbReference>
<accession>C5BVE1</accession>
<feature type="active site" description="Charge relay system" evidence="2">
    <location>
        <position position="213"/>
    </location>
</feature>
<dbReference type="Pfam" id="PF08840">
    <property type="entry name" value="BAAT_C"/>
    <property type="match status" value="1"/>
</dbReference>
<comment type="similarity">
    <text evidence="1">Belongs to the C/M/P thioester hydrolase family.</text>
</comment>
<dbReference type="EMBL" id="CP001618">
    <property type="protein sequence ID" value="ACQ80528.1"/>
    <property type="molecule type" value="Genomic_DNA"/>
</dbReference>
<feature type="domain" description="Acyl-CoA thioester hydrolase/bile acid-CoA amino acid N-acetyltransferase" evidence="3">
    <location>
        <begin position="13"/>
        <end position="122"/>
    </location>
</feature>
<dbReference type="PIRSF" id="PIRSF016521">
    <property type="entry name" value="Acyl-CoA_hydro"/>
    <property type="match status" value="1"/>
</dbReference>
<gene>
    <name evidence="5" type="ordered locus">Bcav_2277</name>
</gene>
<protein>
    <submittedName>
        <fullName evidence="5">Bile acid-CoA:amino acid N-acyltransferase</fullName>
        <ecNumber evidence="5">2.3.1.65</ecNumber>
    </submittedName>
</protein>
<sequence length="425" mass="43951">MELTAEPTHPTQDARLRLVVTGADPGEPVTVEAVEAGRSASATFVADAGGRVDLQAQAPVDGTYRGVDAMGLFWSMDGPPVAADPLAPLSVRLTATTQVGNRAVLVVDRLRRPPGVTRTEIRDRGVVGTLFTPPGRGPRPGVVLLGGAEGGMHERDAALLAGHGFAALALAYFGLPGLPTGLVDVPLEYFGTAIELLRGMPDVGPAVGVIGASRGGEAALLVGATFPEVAAVVSTVGSGLVTQGIPPHPSLLQILTDARASWTFEGRPLPYLPHTLTPEFVSDVERGAPVSLAGTYRPDLADPALVTEATIPAERVRGAVLFVTAGRDQGWPCLELSRYAMDRMNDYEHAHYADAGHAIAPPPYTSSVEAPSPGPGVTFAAGSADPQANAAARADAWRRTLAFLAEHLGAATPSPVSADALEGHR</sequence>
<dbReference type="STRING" id="471853.Bcav_2277"/>
<evidence type="ECO:0000259" key="3">
    <source>
        <dbReference type="Pfam" id="PF04775"/>
    </source>
</evidence>
<dbReference type="EC" id="2.3.1.65" evidence="5"/>
<keyword evidence="5" id="KW-0012">Acyltransferase</keyword>
<dbReference type="HOGENOM" id="CLU_029849_3_0_11"/>
<dbReference type="GO" id="GO:0047617">
    <property type="term" value="F:fatty acyl-CoA hydrolase activity"/>
    <property type="evidence" value="ECO:0007669"/>
    <property type="project" value="TreeGrafter"/>
</dbReference>
<evidence type="ECO:0000256" key="2">
    <source>
        <dbReference type="PIRSR" id="PIRSR016521-1"/>
    </source>
</evidence>
<dbReference type="PANTHER" id="PTHR10824:SF4">
    <property type="entry name" value="ACYL-COENZYME A THIOESTERASE 1-LIKE"/>
    <property type="match status" value="1"/>
</dbReference>
<keyword evidence="5" id="KW-0808">Transferase</keyword>
<dbReference type="InterPro" id="IPR042490">
    <property type="entry name" value="Thio_Ohase/BAAT_N"/>
</dbReference>
<evidence type="ECO:0000313" key="6">
    <source>
        <dbReference type="Proteomes" id="UP000007962"/>
    </source>
</evidence>
<dbReference type="KEGG" id="bcv:Bcav_2277"/>
<dbReference type="GO" id="GO:0006637">
    <property type="term" value="P:acyl-CoA metabolic process"/>
    <property type="evidence" value="ECO:0007669"/>
    <property type="project" value="InterPro"/>
</dbReference>
<evidence type="ECO:0000259" key="4">
    <source>
        <dbReference type="Pfam" id="PF08840"/>
    </source>
</evidence>
<dbReference type="Gene3D" id="2.60.40.2240">
    <property type="entry name" value="Acyl-CoA thioester hydrolase/BAAT N-terminal domain"/>
    <property type="match status" value="1"/>
</dbReference>
<keyword evidence="6" id="KW-1185">Reference proteome</keyword>
<dbReference type="InterPro" id="IPR014940">
    <property type="entry name" value="BAAT_C"/>
</dbReference>
<dbReference type="Proteomes" id="UP000007962">
    <property type="component" value="Chromosome"/>
</dbReference>
<dbReference type="GO" id="GO:0047963">
    <property type="term" value="F:glycine N-choloyltransferase activity"/>
    <property type="evidence" value="ECO:0007669"/>
    <property type="project" value="UniProtKB-EC"/>
</dbReference>
<dbReference type="PANTHER" id="PTHR10824">
    <property type="entry name" value="ACYL-COENZYME A THIOESTERASE-RELATED"/>
    <property type="match status" value="1"/>
</dbReference>
<reference evidence="5 6" key="1">
    <citation type="journal article" date="2009" name="Stand. Genomic Sci.">
        <title>Complete genome sequence of Beutenbergia cavernae type strain (HKI 0122).</title>
        <authorList>
            <person name="Land M."/>
            <person name="Pukall R."/>
            <person name="Abt B."/>
            <person name="Goker M."/>
            <person name="Rohde M."/>
            <person name="Glavina Del Rio T."/>
            <person name="Tice H."/>
            <person name="Copeland A."/>
            <person name="Cheng J.F."/>
            <person name="Lucas S."/>
            <person name="Chen F."/>
            <person name="Nolan M."/>
            <person name="Bruce D."/>
            <person name="Goodwin L."/>
            <person name="Pitluck S."/>
            <person name="Ivanova N."/>
            <person name="Mavromatis K."/>
            <person name="Ovchinnikova G."/>
            <person name="Pati A."/>
            <person name="Chen A."/>
            <person name="Palaniappan K."/>
            <person name="Hauser L."/>
            <person name="Chang Y.J."/>
            <person name="Jefferies C.C."/>
            <person name="Saunders E."/>
            <person name="Brettin T."/>
            <person name="Detter J.C."/>
            <person name="Han C."/>
            <person name="Chain P."/>
            <person name="Bristow J."/>
            <person name="Eisen J.A."/>
            <person name="Markowitz V."/>
            <person name="Hugenholtz P."/>
            <person name="Kyrpides N.C."/>
            <person name="Klenk H.P."/>
            <person name="Lapidus A."/>
        </authorList>
    </citation>
    <scope>NUCLEOTIDE SEQUENCE [LARGE SCALE GENOMIC DNA]</scope>
    <source>
        <strain evidence="6">ATCC BAA-8 / DSM 12333 / NBRC 16432</strain>
    </source>
</reference>
<dbReference type="InterPro" id="IPR029058">
    <property type="entry name" value="AB_hydrolase_fold"/>
</dbReference>